<evidence type="ECO:0000313" key="2">
    <source>
        <dbReference type="EMBL" id="QJA86496.1"/>
    </source>
</evidence>
<protein>
    <submittedName>
        <fullName evidence="2">Putative DNA polymerase</fullName>
    </submittedName>
</protein>
<dbReference type="PANTHER" id="PTHR11669">
    <property type="entry name" value="REPLICATION FACTOR C / DNA POLYMERASE III GAMMA-TAU SUBUNIT"/>
    <property type="match status" value="1"/>
</dbReference>
<dbReference type="SUPFAM" id="SSF52540">
    <property type="entry name" value="P-loop containing nucleoside triphosphate hydrolases"/>
    <property type="match status" value="1"/>
</dbReference>
<proteinExistence type="predicted"/>
<dbReference type="Gene3D" id="1.10.8.60">
    <property type="match status" value="1"/>
</dbReference>
<dbReference type="EMBL" id="MT142638">
    <property type="protein sequence ID" value="QJA86496.1"/>
    <property type="molecule type" value="Genomic_DNA"/>
</dbReference>
<reference evidence="2" key="1">
    <citation type="submission" date="2020-03" db="EMBL/GenBank/DDBJ databases">
        <title>The deep terrestrial virosphere.</title>
        <authorList>
            <person name="Holmfeldt K."/>
            <person name="Nilsson E."/>
            <person name="Simone D."/>
            <person name="Lopez-Fernandez M."/>
            <person name="Wu X."/>
            <person name="de Brujin I."/>
            <person name="Lundin D."/>
            <person name="Andersson A."/>
            <person name="Bertilsson S."/>
            <person name="Dopson M."/>
        </authorList>
    </citation>
    <scope>NUCLEOTIDE SEQUENCE</scope>
    <source>
        <strain evidence="2">MM415B02064</strain>
    </source>
</reference>
<dbReference type="CDD" id="cd00009">
    <property type="entry name" value="AAA"/>
    <property type="match status" value="1"/>
</dbReference>
<evidence type="ECO:0000259" key="1">
    <source>
        <dbReference type="SMART" id="SM00382"/>
    </source>
</evidence>
<dbReference type="Pfam" id="PF03215">
    <property type="entry name" value="Rad17"/>
    <property type="match status" value="1"/>
</dbReference>
<name>A0A6M3KWJ3_9ZZZZ</name>
<dbReference type="GO" id="GO:0006261">
    <property type="term" value="P:DNA-templated DNA replication"/>
    <property type="evidence" value="ECO:0007669"/>
    <property type="project" value="TreeGrafter"/>
</dbReference>
<sequence>MTLDTKYRPQDFSEFYGNKHTIEKLKTMLEHRESFPHALLFTGPSGCGKTTLARIVATHLGCGNHFEINAANDRGIDTAREVIEMMSASPLSGESRVTIIDEAHMTQKTFQNAILKILEEPPKTSYFALCTTEPQGLINTIKTRCSLFQVDSLMDKEVMELLKEVADLELGEGRIDDGVLKDIASYSEGCAREALSRLEQVIHLPPKAMKEAVSKSSLEVEKQTIDLCRGIIKREGWSAIATILEGVTADPEGVRRAVLGYFRKVLLGTKGGGGKADHAAFVIECFKDNLYSSGQVGLALQCYNAVTLWGKGGRNESI</sequence>
<dbReference type="Gene3D" id="3.40.50.300">
    <property type="entry name" value="P-loop containing nucleotide triphosphate hydrolases"/>
    <property type="match status" value="1"/>
</dbReference>
<dbReference type="SMART" id="SM00382">
    <property type="entry name" value="AAA"/>
    <property type="match status" value="1"/>
</dbReference>
<organism evidence="2">
    <name type="scientific">viral metagenome</name>
    <dbReference type="NCBI Taxonomy" id="1070528"/>
    <lineage>
        <taxon>unclassified sequences</taxon>
        <taxon>metagenomes</taxon>
        <taxon>organismal metagenomes</taxon>
    </lineage>
</organism>
<dbReference type="InterPro" id="IPR050238">
    <property type="entry name" value="DNA_Rep/Repair_Clamp_Loader"/>
</dbReference>
<dbReference type="InterPro" id="IPR003593">
    <property type="entry name" value="AAA+_ATPase"/>
</dbReference>
<dbReference type="AlphaFoldDB" id="A0A6M3KWJ3"/>
<dbReference type="Pfam" id="PF13177">
    <property type="entry name" value="DNA_pol3_delta2"/>
    <property type="match status" value="1"/>
</dbReference>
<accession>A0A6M3KWJ3</accession>
<dbReference type="InterPro" id="IPR027417">
    <property type="entry name" value="P-loop_NTPase"/>
</dbReference>
<feature type="domain" description="AAA+ ATPase" evidence="1">
    <location>
        <begin position="35"/>
        <end position="153"/>
    </location>
</feature>
<gene>
    <name evidence="2" type="ORF">MM415B02064_0013</name>
</gene>
<dbReference type="PANTHER" id="PTHR11669:SF0">
    <property type="entry name" value="PROTEIN STICHEL-LIKE 2"/>
    <property type="match status" value="1"/>
</dbReference>